<feature type="transmembrane region" description="Helical" evidence="8">
    <location>
        <begin position="332"/>
        <end position="355"/>
    </location>
</feature>
<evidence type="ECO:0000256" key="6">
    <source>
        <dbReference type="ARBA" id="ARBA00022989"/>
    </source>
</evidence>
<dbReference type="NCBIfam" id="TIGR00912">
    <property type="entry name" value="2A0309"/>
    <property type="match status" value="1"/>
</dbReference>
<dbReference type="PANTHER" id="PTHR34975:SF2">
    <property type="entry name" value="SPORE GERMINATION PROTEIN A2"/>
    <property type="match status" value="1"/>
</dbReference>
<evidence type="ECO:0000256" key="4">
    <source>
        <dbReference type="ARBA" id="ARBA00022544"/>
    </source>
</evidence>
<organism evidence="9 10">
    <name type="scientific">Cytobacillus depressus</name>
    <dbReference type="NCBI Taxonomy" id="1602942"/>
    <lineage>
        <taxon>Bacteria</taxon>
        <taxon>Bacillati</taxon>
        <taxon>Bacillota</taxon>
        <taxon>Bacilli</taxon>
        <taxon>Bacillales</taxon>
        <taxon>Bacillaceae</taxon>
        <taxon>Cytobacillus</taxon>
    </lineage>
</organism>
<comment type="similarity">
    <text evidence="2">Belongs to the amino acid-polyamine-organocation (APC) superfamily. Spore germination protein (SGP) (TC 2.A.3.9) family.</text>
</comment>
<dbReference type="EMBL" id="WBOS01000002">
    <property type="protein sequence ID" value="KAB2337720.1"/>
    <property type="molecule type" value="Genomic_DNA"/>
</dbReference>
<evidence type="ECO:0000256" key="8">
    <source>
        <dbReference type="SAM" id="Phobius"/>
    </source>
</evidence>
<dbReference type="GO" id="GO:0009847">
    <property type="term" value="P:spore germination"/>
    <property type="evidence" value="ECO:0007669"/>
    <property type="project" value="InterPro"/>
</dbReference>
<proteinExistence type="inferred from homology"/>
<feature type="transmembrane region" description="Helical" evidence="8">
    <location>
        <begin position="107"/>
        <end position="131"/>
    </location>
</feature>
<name>A0A6L3VE08_9BACI</name>
<evidence type="ECO:0000256" key="5">
    <source>
        <dbReference type="ARBA" id="ARBA00022692"/>
    </source>
</evidence>
<evidence type="ECO:0000256" key="1">
    <source>
        <dbReference type="ARBA" id="ARBA00004141"/>
    </source>
</evidence>
<evidence type="ECO:0000256" key="3">
    <source>
        <dbReference type="ARBA" id="ARBA00022448"/>
    </source>
</evidence>
<comment type="caution">
    <text evidence="9">The sequence shown here is derived from an EMBL/GenBank/DDBJ whole genome shotgun (WGS) entry which is preliminary data.</text>
</comment>
<protein>
    <submittedName>
        <fullName evidence="9">GerAB/ArcD/ProY family transporter</fullName>
    </submittedName>
</protein>
<evidence type="ECO:0000256" key="2">
    <source>
        <dbReference type="ARBA" id="ARBA00007998"/>
    </source>
</evidence>
<evidence type="ECO:0000313" key="10">
    <source>
        <dbReference type="Proteomes" id="UP000481030"/>
    </source>
</evidence>
<keyword evidence="6 8" id="KW-1133">Transmembrane helix</keyword>
<feature type="transmembrane region" description="Helical" evidence="8">
    <location>
        <begin position="80"/>
        <end position="101"/>
    </location>
</feature>
<keyword evidence="4" id="KW-0309">Germination</keyword>
<sequence>MKNIKISSLQMAMLMYPTIMATAILSIPSTTANYARQDMWLSPILASIIGFITMFVIYKLHKLFPDKTIIQMNELIIGKFLGKVLSFIFLLYFILTTGQIIRDYGEFIVSSFLFKTPLVVIISSMVLLSAFTVHAGLEVISRVCQLIFPIFVIPFILLIVLLSPEFELGNILPILERGMISPIKGAIPTSGWFGEIIIIIFLLPYLTDKEKAYKYGMMTVFWVMITLVILNLTVLFVLGTTTSTKVYPLMNVSRYISYADFFENLDAITMAVWILGAFIKITVFYYAVVLSTTQLLNLSDYRSIVWPIGILLVEFSFWSIPNMMALSHESSVYFPFYAFIIQTLIPMLLLLIAFIRKKSKPVKG</sequence>
<feature type="transmembrane region" description="Helical" evidence="8">
    <location>
        <begin position="143"/>
        <end position="163"/>
    </location>
</feature>
<dbReference type="AlphaFoldDB" id="A0A6L3VE08"/>
<reference evidence="9 10" key="1">
    <citation type="journal article" date="2016" name="Antonie Van Leeuwenhoek">
        <title>Bacillus depressus sp. nov., isolated from soil of a sunflower field.</title>
        <authorList>
            <person name="Wei X."/>
            <person name="Xin D."/>
            <person name="Xin Y."/>
            <person name="Zhang H."/>
            <person name="Wang T."/>
            <person name="Zhang J."/>
        </authorList>
    </citation>
    <scope>NUCLEOTIDE SEQUENCE [LARGE SCALE GENOMIC DNA]</scope>
    <source>
        <strain evidence="9 10">BZ1</strain>
    </source>
</reference>
<accession>A0A6L3VE08</accession>
<feature type="transmembrane region" description="Helical" evidence="8">
    <location>
        <begin position="40"/>
        <end position="60"/>
    </location>
</feature>
<dbReference type="PANTHER" id="PTHR34975">
    <property type="entry name" value="SPORE GERMINATION PROTEIN A2"/>
    <property type="match status" value="1"/>
</dbReference>
<feature type="transmembrane region" description="Helical" evidence="8">
    <location>
        <begin position="183"/>
        <end position="203"/>
    </location>
</feature>
<feature type="transmembrane region" description="Helical" evidence="8">
    <location>
        <begin position="215"/>
        <end position="238"/>
    </location>
</feature>
<keyword evidence="10" id="KW-1185">Reference proteome</keyword>
<dbReference type="Pfam" id="PF03845">
    <property type="entry name" value="Spore_permease"/>
    <property type="match status" value="1"/>
</dbReference>
<dbReference type="GO" id="GO:0016020">
    <property type="term" value="C:membrane"/>
    <property type="evidence" value="ECO:0007669"/>
    <property type="project" value="UniProtKB-SubCell"/>
</dbReference>
<dbReference type="InterPro" id="IPR004761">
    <property type="entry name" value="Spore_GerAB"/>
</dbReference>
<evidence type="ECO:0000313" key="9">
    <source>
        <dbReference type="EMBL" id="KAB2337720.1"/>
    </source>
</evidence>
<feature type="transmembrane region" description="Helical" evidence="8">
    <location>
        <begin position="267"/>
        <end position="289"/>
    </location>
</feature>
<feature type="transmembrane region" description="Helical" evidence="8">
    <location>
        <begin position="301"/>
        <end position="320"/>
    </location>
</feature>
<feature type="transmembrane region" description="Helical" evidence="8">
    <location>
        <begin position="12"/>
        <end position="34"/>
    </location>
</feature>
<gene>
    <name evidence="9" type="ORF">F7731_06540</name>
</gene>
<keyword evidence="7 8" id="KW-0472">Membrane</keyword>
<dbReference type="OrthoDB" id="2078716at2"/>
<keyword evidence="5 8" id="KW-0812">Transmembrane</keyword>
<comment type="subcellular location">
    <subcellularLocation>
        <location evidence="1">Membrane</location>
        <topology evidence="1">Multi-pass membrane protein</topology>
    </subcellularLocation>
</comment>
<keyword evidence="3" id="KW-0813">Transport</keyword>
<evidence type="ECO:0000256" key="7">
    <source>
        <dbReference type="ARBA" id="ARBA00023136"/>
    </source>
</evidence>
<dbReference type="Proteomes" id="UP000481030">
    <property type="component" value="Unassembled WGS sequence"/>
</dbReference>